<dbReference type="EMBL" id="KZ857409">
    <property type="protein sequence ID" value="RDX48839.1"/>
    <property type="molecule type" value="Genomic_DNA"/>
</dbReference>
<keyword evidence="3" id="KW-1185">Reference proteome</keyword>
<feature type="compositionally biased region" description="Basic residues" evidence="1">
    <location>
        <begin position="93"/>
        <end position="111"/>
    </location>
</feature>
<dbReference type="Proteomes" id="UP000256964">
    <property type="component" value="Unassembled WGS sequence"/>
</dbReference>
<name>A0A371D8I1_9APHY</name>
<accession>A0A371D8I1</accession>
<evidence type="ECO:0000256" key="1">
    <source>
        <dbReference type="SAM" id="MobiDB-lite"/>
    </source>
</evidence>
<feature type="compositionally biased region" description="Polar residues" evidence="1">
    <location>
        <begin position="116"/>
        <end position="127"/>
    </location>
</feature>
<protein>
    <submittedName>
        <fullName evidence="2">Uncharacterized protein</fullName>
    </submittedName>
</protein>
<organism evidence="2 3">
    <name type="scientific">Lentinus brumalis</name>
    <dbReference type="NCBI Taxonomy" id="2498619"/>
    <lineage>
        <taxon>Eukaryota</taxon>
        <taxon>Fungi</taxon>
        <taxon>Dikarya</taxon>
        <taxon>Basidiomycota</taxon>
        <taxon>Agaricomycotina</taxon>
        <taxon>Agaricomycetes</taxon>
        <taxon>Polyporales</taxon>
        <taxon>Polyporaceae</taxon>
        <taxon>Lentinus</taxon>
    </lineage>
</organism>
<reference evidence="2 3" key="1">
    <citation type="journal article" date="2018" name="Biotechnol. Biofuels">
        <title>Integrative visual omics of the white-rot fungus Polyporus brumalis exposes the biotechnological potential of its oxidative enzymes for delignifying raw plant biomass.</title>
        <authorList>
            <person name="Miyauchi S."/>
            <person name="Rancon A."/>
            <person name="Drula E."/>
            <person name="Hage H."/>
            <person name="Chaduli D."/>
            <person name="Favel A."/>
            <person name="Grisel S."/>
            <person name="Henrissat B."/>
            <person name="Herpoel-Gimbert I."/>
            <person name="Ruiz-Duenas F.J."/>
            <person name="Chevret D."/>
            <person name="Hainaut M."/>
            <person name="Lin J."/>
            <person name="Wang M."/>
            <person name="Pangilinan J."/>
            <person name="Lipzen A."/>
            <person name="Lesage-Meessen L."/>
            <person name="Navarro D."/>
            <person name="Riley R."/>
            <person name="Grigoriev I.V."/>
            <person name="Zhou S."/>
            <person name="Raouche S."/>
            <person name="Rosso M.N."/>
        </authorList>
    </citation>
    <scope>NUCLEOTIDE SEQUENCE [LARGE SCALE GENOMIC DNA]</scope>
    <source>
        <strain evidence="2 3">BRFM 1820</strain>
    </source>
</reference>
<feature type="compositionally biased region" description="Polar residues" evidence="1">
    <location>
        <begin position="1"/>
        <end position="58"/>
    </location>
</feature>
<dbReference type="AlphaFoldDB" id="A0A371D8I1"/>
<evidence type="ECO:0000313" key="2">
    <source>
        <dbReference type="EMBL" id="RDX48839.1"/>
    </source>
</evidence>
<gene>
    <name evidence="2" type="ORF">OH76DRAFT_1418817</name>
</gene>
<feature type="region of interest" description="Disordered" evidence="1">
    <location>
        <begin position="1"/>
        <end position="127"/>
    </location>
</feature>
<evidence type="ECO:0000313" key="3">
    <source>
        <dbReference type="Proteomes" id="UP000256964"/>
    </source>
</evidence>
<sequence>MSHPSPSASLVSLATTTNEDVATPTASTTNLIPQSSQTKQVTTPAPASSATQGTSAISPSAARTPAPKDYESAFATLSSSYGWGSPGIPMKASTKKKDKKEKKDKKDKKDKKGQAAATSPGQNASTS</sequence>
<dbReference type="OrthoDB" id="2752442at2759"/>
<proteinExistence type="predicted"/>